<comment type="caution">
    <text evidence="1">The sequence shown here is derived from an EMBL/GenBank/DDBJ whole genome shotgun (WGS) entry which is preliminary data.</text>
</comment>
<dbReference type="AlphaFoldDB" id="A0A077QHP6"/>
<sequence length="104" mass="11891">MFDVITHPDALLELKQLPDELRGRMFRLIERLSADENQLKMSHSRVIGGGLFELRVGDKNIARTLYAFGIGQKIYLLHAVVKKTQKTPSGSIEIARKRLQEMNE</sequence>
<name>A0A077QHP6_XENBV</name>
<gene>
    <name evidence="1" type="ORF">XBI1_2040071</name>
</gene>
<proteinExistence type="predicted"/>
<organism evidence="1">
    <name type="scientific">Xenorhabdus bovienii str. Intermedium</name>
    <dbReference type="NCBI Taxonomy" id="1379677"/>
    <lineage>
        <taxon>Bacteria</taxon>
        <taxon>Pseudomonadati</taxon>
        <taxon>Pseudomonadota</taxon>
        <taxon>Gammaproteobacteria</taxon>
        <taxon>Enterobacterales</taxon>
        <taxon>Morganellaceae</taxon>
        <taxon>Xenorhabdus</taxon>
    </lineage>
</organism>
<dbReference type="RefSeq" id="WP_038186949.1">
    <property type="nucleotide sequence ID" value="NZ_CAWLWA010000147.1"/>
</dbReference>
<evidence type="ECO:0000313" key="1">
    <source>
        <dbReference type="EMBL" id="CDH32680.1"/>
    </source>
</evidence>
<dbReference type="InterPro" id="IPR009241">
    <property type="entry name" value="HigB-like"/>
</dbReference>
<dbReference type="Pfam" id="PF05973">
    <property type="entry name" value="Gp49"/>
    <property type="match status" value="1"/>
</dbReference>
<dbReference type="Proteomes" id="UP000028480">
    <property type="component" value="Unassembled WGS sequence"/>
</dbReference>
<accession>A0A077QHP6</accession>
<dbReference type="HOGENOM" id="CLU_122734_6_1_6"/>
<protein>
    <submittedName>
        <fullName evidence="1">Gp49</fullName>
    </submittedName>
</protein>
<reference evidence="1" key="1">
    <citation type="submission" date="2013-07" db="EMBL/GenBank/DDBJ databases">
        <title>Sub-species coevolution in mutualistic symbiosis.</title>
        <authorList>
            <person name="Murfin K."/>
            <person name="Klassen J."/>
            <person name="Lee M."/>
            <person name="Forst S."/>
            <person name="Stock P."/>
            <person name="Goodrich-Blair H."/>
        </authorList>
    </citation>
    <scope>NUCLEOTIDE SEQUENCE [LARGE SCALE GENOMIC DNA]</scope>
    <source>
        <strain evidence="1">Intermedium</strain>
    </source>
</reference>
<dbReference type="EMBL" id="CBTB010000118">
    <property type="protein sequence ID" value="CDH32680.1"/>
    <property type="molecule type" value="Genomic_DNA"/>
</dbReference>